<dbReference type="EMBL" id="JBBPBK010000013">
    <property type="protein sequence ID" value="KAK9271964.1"/>
    <property type="molecule type" value="Genomic_DNA"/>
</dbReference>
<reference evidence="1 2" key="1">
    <citation type="journal article" date="2024" name="Plant J.">
        <title>Genome sequences and population genomics reveal climatic adaptation and genomic divergence between two closely related sweetgum species.</title>
        <authorList>
            <person name="Xu W.Q."/>
            <person name="Ren C.Q."/>
            <person name="Zhang X.Y."/>
            <person name="Comes H.P."/>
            <person name="Liu X.H."/>
            <person name="Li Y.G."/>
            <person name="Kettle C.J."/>
            <person name="Jalonen R."/>
            <person name="Gaisberger H."/>
            <person name="Ma Y.Z."/>
            <person name="Qiu Y.X."/>
        </authorList>
    </citation>
    <scope>NUCLEOTIDE SEQUENCE [LARGE SCALE GENOMIC DNA]</scope>
    <source>
        <strain evidence="1">Hangzhou</strain>
    </source>
</reference>
<protein>
    <submittedName>
        <fullName evidence="1">Uncharacterized protein</fullName>
    </submittedName>
</protein>
<accession>A0AAP0R869</accession>
<dbReference type="AlphaFoldDB" id="A0AAP0R869"/>
<name>A0AAP0R869_LIQFO</name>
<comment type="caution">
    <text evidence="1">The sequence shown here is derived from an EMBL/GenBank/DDBJ whole genome shotgun (WGS) entry which is preliminary data.</text>
</comment>
<proteinExistence type="predicted"/>
<keyword evidence="2" id="KW-1185">Reference proteome</keyword>
<evidence type="ECO:0000313" key="2">
    <source>
        <dbReference type="Proteomes" id="UP001415857"/>
    </source>
</evidence>
<dbReference type="Proteomes" id="UP001415857">
    <property type="component" value="Unassembled WGS sequence"/>
</dbReference>
<sequence length="211" mass="23135">MAAYVAVGLPARIPPWSKSPSISKGAGSRRTFTEDICFSSLSFGGSFGFPRIAIAGANPTVFAPRMREKPRVQNEYTEGGYPNKKRKSNPFIYEADKFFNNKNHGDSDVPNSSSRDGKKSYARELLDRGISEEALDELEFILLPVLLKRLKELSETSPPTDEVGLEIADSVHLLMLLNSSNPKFDMAAKKARGGAKLLQEGVSLLIEGLDL</sequence>
<gene>
    <name evidence="1" type="ORF">L1049_002331</name>
</gene>
<organism evidence="1 2">
    <name type="scientific">Liquidambar formosana</name>
    <name type="common">Formosan gum</name>
    <dbReference type="NCBI Taxonomy" id="63359"/>
    <lineage>
        <taxon>Eukaryota</taxon>
        <taxon>Viridiplantae</taxon>
        <taxon>Streptophyta</taxon>
        <taxon>Embryophyta</taxon>
        <taxon>Tracheophyta</taxon>
        <taxon>Spermatophyta</taxon>
        <taxon>Magnoliopsida</taxon>
        <taxon>eudicotyledons</taxon>
        <taxon>Gunneridae</taxon>
        <taxon>Pentapetalae</taxon>
        <taxon>Saxifragales</taxon>
        <taxon>Altingiaceae</taxon>
        <taxon>Liquidambar</taxon>
    </lineage>
</organism>
<evidence type="ECO:0000313" key="1">
    <source>
        <dbReference type="EMBL" id="KAK9271964.1"/>
    </source>
</evidence>